<comment type="caution">
    <text evidence="1">The sequence shown here is derived from an EMBL/GenBank/DDBJ whole genome shotgun (WGS) entry which is preliminary data.</text>
</comment>
<protein>
    <submittedName>
        <fullName evidence="1">Uncharacterized protein</fullName>
    </submittedName>
</protein>
<keyword evidence="2" id="KW-1185">Reference proteome</keyword>
<dbReference type="Proteomes" id="UP000314294">
    <property type="component" value="Unassembled WGS sequence"/>
</dbReference>
<evidence type="ECO:0000313" key="2">
    <source>
        <dbReference type="Proteomes" id="UP000314294"/>
    </source>
</evidence>
<reference evidence="1 2" key="1">
    <citation type="submission" date="2019-03" db="EMBL/GenBank/DDBJ databases">
        <title>First draft genome of Liparis tanakae, snailfish: a comprehensive survey of snailfish specific genes.</title>
        <authorList>
            <person name="Kim W."/>
            <person name="Song I."/>
            <person name="Jeong J.-H."/>
            <person name="Kim D."/>
            <person name="Kim S."/>
            <person name="Ryu S."/>
            <person name="Song J.Y."/>
            <person name="Lee S.K."/>
        </authorList>
    </citation>
    <scope>NUCLEOTIDE SEQUENCE [LARGE SCALE GENOMIC DNA]</scope>
    <source>
        <tissue evidence="1">Muscle</tissue>
    </source>
</reference>
<dbReference type="AlphaFoldDB" id="A0A4Z2IT65"/>
<sequence length="111" mass="12269">MVPFEPESSEYPRMHNKTRSVLHLYSLECTVSIQNSSGYVHHRAISHSKVDIGDVLAEVVTFDTRLLLQLGPQLVALLHHLGVEVLLVGLADDARLAMGAASAVRQDKLER</sequence>
<name>A0A4Z2IT65_9TELE</name>
<accession>A0A4Z2IT65</accession>
<proteinExistence type="predicted"/>
<dbReference type="EMBL" id="SRLO01000051">
    <property type="protein sequence ID" value="TNN80788.1"/>
    <property type="molecule type" value="Genomic_DNA"/>
</dbReference>
<gene>
    <name evidence="1" type="ORF">EYF80_009022</name>
</gene>
<organism evidence="1 2">
    <name type="scientific">Liparis tanakae</name>
    <name type="common">Tanaka's snailfish</name>
    <dbReference type="NCBI Taxonomy" id="230148"/>
    <lineage>
        <taxon>Eukaryota</taxon>
        <taxon>Metazoa</taxon>
        <taxon>Chordata</taxon>
        <taxon>Craniata</taxon>
        <taxon>Vertebrata</taxon>
        <taxon>Euteleostomi</taxon>
        <taxon>Actinopterygii</taxon>
        <taxon>Neopterygii</taxon>
        <taxon>Teleostei</taxon>
        <taxon>Neoteleostei</taxon>
        <taxon>Acanthomorphata</taxon>
        <taxon>Eupercaria</taxon>
        <taxon>Perciformes</taxon>
        <taxon>Cottioidei</taxon>
        <taxon>Cottales</taxon>
        <taxon>Liparidae</taxon>
        <taxon>Liparis</taxon>
    </lineage>
</organism>
<evidence type="ECO:0000313" key="1">
    <source>
        <dbReference type="EMBL" id="TNN80788.1"/>
    </source>
</evidence>